<name>A0A8E2AP77_9APHY</name>
<dbReference type="Proteomes" id="UP000250043">
    <property type="component" value="Unassembled WGS sequence"/>
</dbReference>
<dbReference type="EMBL" id="KV722583">
    <property type="protein sequence ID" value="OCH85439.1"/>
    <property type="molecule type" value="Genomic_DNA"/>
</dbReference>
<evidence type="ECO:0000313" key="1">
    <source>
        <dbReference type="EMBL" id="OCH85439.1"/>
    </source>
</evidence>
<sequence>MNTSAQKLSHELQCGTVNAGLISHPRNCHLHYIGRPSFRRNRGVDHPKSKHMENCSVDRCFFHSSLYRPYSDCLYHLIWNSPSDLVLLLRILQPPVTHMCDIRTINLPALLLLREIVHLHARADRPECVHAGNLGFGLDESRCKILIFYICTASPRSTLALGPSDNWTLHCPGCAAIVKADMTSGGVADVDEP</sequence>
<evidence type="ECO:0000313" key="2">
    <source>
        <dbReference type="Proteomes" id="UP000250043"/>
    </source>
</evidence>
<keyword evidence="2" id="KW-1185">Reference proteome</keyword>
<accession>A0A8E2AP77</accession>
<protein>
    <submittedName>
        <fullName evidence="1">Uncharacterized protein</fullName>
    </submittedName>
</protein>
<gene>
    <name evidence="1" type="ORF">OBBRIDRAFT_312620</name>
</gene>
<reference evidence="1 2" key="1">
    <citation type="submission" date="2016-07" db="EMBL/GenBank/DDBJ databases">
        <title>Draft genome of the white-rot fungus Obba rivulosa 3A-2.</title>
        <authorList>
            <consortium name="DOE Joint Genome Institute"/>
            <person name="Miettinen O."/>
            <person name="Riley R."/>
            <person name="Acob R."/>
            <person name="Barry K."/>
            <person name="Cullen D."/>
            <person name="De Vries R."/>
            <person name="Hainaut M."/>
            <person name="Hatakka A."/>
            <person name="Henrissat B."/>
            <person name="Hilden K."/>
            <person name="Kuo R."/>
            <person name="Labutti K."/>
            <person name="Lipzen A."/>
            <person name="Makela M.R."/>
            <person name="Sandor L."/>
            <person name="Spatafora J.W."/>
            <person name="Grigoriev I.V."/>
            <person name="Hibbett D.S."/>
        </authorList>
    </citation>
    <scope>NUCLEOTIDE SEQUENCE [LARGE SCALE GENOMIC DNA]</scope>
    <source>
        <strain evidence="1 2">3A-2</strain>
    </source>
</reference>
<proteinExistence type="predicted"/>
<dbReference type="AlphaFoldDB" id="A0A8E2AP77"/>
<organism evidence="1 2">
    <name type="scientific">Obba rivulosa</name>
    <dbReference type="NCBI Taxonomy" id="1052685"/>
    <lineage>
        <taxon>Eukaryota</taxon>
        <taxon>Fungi</taxon>
        <taxon>Dikarya</taxon>
        <taxon>Basidiomycota</taxon>
        <taxon>Agaricomycotina</taxon>
        <taxon>Agaricomycetes</taxon>
        <taxon>Polyporales</taxon>
        <taxon>Gelatoporiaceae</taxon>
        <taxon>Obba</taxon>
    </lineage>
</organism>